<keyword evidence="4" id="KW-1185">Reference proteome</keyword>
<evidence type="ECO:0000256" key="1">
    <source>
        <dbReference type="SAM" id="Phobius"/>
    </source>
</evidence>
<dbReference type="AlphaFoldDB" id="A0A1Q2L3X8"/>
<sequence length="482" mass="54674">MASFAFGVLLLGLLTVFRLVYSSTYARSWDHVDFALALDRYDLMAMQPHFPGYPYFIFGGTLVHEWIGDPVQALAVFNAIMLLLAALPIYWIARRRLAPLESLTTCLAVESLGYLSVMGTEAMSEATAVSVLFWYLWSLVWAYEKKGTPSQLLPIILFSVLLGVRLSYLPFGLGLLLLFFATRKRFQTTGRFLGYLAGQCLLVFLFQLVWISALIVSEGSMVTFISLSLQFVNGHFNEWGGAVTAESTPIISRAATLLFTNILWVGISGGSWIGASGMGVLFFYASWLLIKRRSGLSKLAIFAMVLWLSYFFWALFAQNIDKPRHALPLAVMAVFLLSIFVLKRETRKFGRLLLLTIIAIQFLISYDLMQEKAEEVPAVYQLAEYLTDYPDPFIIYTWEEARVFDYLGVPYLYRQVETFEVFASMNSIGPKRNLFLTDHVVEGFRNQGVTLSGNLEKVKSFKSNPLFEPVYDEIVLYEWVNN</sequence>
<keyword evidence="1" id="KW-1133">Transmembrane helix</keyword>
<feature type="transmembrane region" description="Helical" evidence="1">
    <location>
        <begin position="192"/>
        <end position="216"/>
    </location>
</feature>
<feature type="transmembrane region" description="Helical" evidence="1">
    <location>
        <begin position="326"/>
        <end position="342"/>
    </location>
</feature>
<proteinExistence type="predicted"/>
<feature type="transmembrane region" description="Helical" evidence="1">
    <location>
        <begin position="126"/>
        <end position="143"/>
    </location>
</feature>
<protein>
    <recommendedName>
        <fullName evidence="2">Glycosyltransferase RgtA/B/C/D-like domain-containing protein</fullName>
    </recommendedName>
</protein>
<dbReference type="InterPro" id="IPR038731">
    <property type="entry name" value="RgtA/B/C-like"/>
</dbReference>
<feature type="transmembrane region" description="Helical" evidence="1">
    <location>
        <begin position="71"/>
        <end position="93"/>
    </location>
</feature>
<keyword evidence="1" id="KW-0812">Transmembrane</keyword>
<organism evidence="3 4">
    <name type="scientific">Planococcus lenghuensis</name>
    <dbReference type="NCBI Taxonomy" id="2213202"/>
    <lineage>
        <taxon>Bacteria</taxon>
        <taxon>Bacillati</taxon>
        <taxon>Bacillota</taxon>
        <taxon>Bacilli</taxon>
        <taxon>Bacillales</taxon>
        <taxon>Caryophanaceae</taxon>
        <taxon>Planococcus</taxon>
    </lineage>
</organism>
<gene>
    <name evidence="3" type="ORF">B0X71_10430</name>
</gene>
<accession>A0A1Q2L3X8</accession>
<dbReference type="Pfam" id="PF13231">
    <property type="entry name" value="PMT_2"/>
    <property type="match status" value="1"/>
</dbReference>
<feature type="transmembrane region" description="Helical" evidence="1">
    <location>
        <begin position="299"/>
        <end position="320"/>
    </location>
</feature>
<feature type="domain" description="Glycosyltransferase RgtA/B/C/D-like" evidence="2">
    <location>
        <begin position="51"/>
        <end position="210"/>
    </location>
</feature>
<dbReference type="EMBL" id="CP019640">
    <property type="protein sequence ID" value="AQQ55084.1"/>
    <property type="molecule type" value="Genomic_DNA"/>
</dbReference>
<reference evidence="3 4" key="1">
    <citation type="submission" date="2017-02" db="EMBL/GenBank/DDBJ databases">
        <title>The complete genomic sequence of a novel cold adapted crude oil-degrading bacterium Planococcus qaidamina Y42.</title>
        <authorList>
            <person name="Yang R."/>
        </authorList>
    </citation>
    <scope>NUCLEOTIDE SEQUENCE [LARGE SCALE GENOMIC DNA]</scope>
    <source>
        <strain evidence="3 4">Y42</strain>
    </source>
</reference>
<name>A0A1Q2L3X8_9BACL</name>
<dbReference type="KEGG" id="pmar:B0X71_10430"/>
<feature type="transmembrane region" description="Helical" evidence="1">
    <location>
        <begin position="155"/>
        <end position="180"/>
    </location>
</feature>
<dbReference type="Proteomes" id="UP000188184">
    <property type="component" value="Chromosome"/>
</dbReference>
<evidence type="ECO:0000259" key="2">
    <source>
        <dbReference type="Pfam" id="PF13231"/>
    </source>
</evidence>
<keyword evidence="1" id="KW-0472">Membrane</keyword>
<feature type="transmembrane region" description="Helical" evidence="1">
    <location>
        <begin position="349"/>
        <end position="369"/>
    </location>
</feature>
<evidence type="ECO:0000313" key="4">
    <source>
        <dbReference type="Proteomes" id="UP000188184"/>
    </source>
</evidence>
<evidence type="ECO:0000313" key="3">
    <source>
        <dbReference type="EMBL" id="AQQ55084.1"/>
    </source>
</evidence>
<feature type="transmembrane region" description="Helical" evidence="1">
    <location>
        <begin position="262"/>
        <end position="287"/>
    </location>
</feature>